<evidence type="ECO:0000313" key="2">
    <source>
        <dbReference type="Proteomes" id="UP000001285"/>
    </source>
</evidence>
<dbReference type="EMBL" id="CP002461">
    <property type="protein sequence ID" value="AEN98605.1"/>
    <property type="molecule type" value="Genomic_DNA"/>
</dbReference>
<protein>
    <submittedName>
        <fullName evidence="1">Uncharacterized protein</fullName>
    </submittedName>
</protein>
<dbReference type="eggNOG" id="COG0436">
    <property type="taxonomic scope" value="Bacteria"/>
</dbReference>
<organism evidence="1 2">
    <name type="scientific">Fructilactobacillus sanfranciscensis (strain TMW 1.1304)</name>
    <name type="common">Lactobacillus sanfranciscensis</name>
    <dbReference type="NCBI Taxonomy" id="714313"/>
    <lineage>
        <taxon>Bacteria</taxon>
        <taxon>Bacillati</taxon>
        <taxon>Bacillota</taxon>
        <taxon>Bacilli</taxon>
        <taxon>Lactobacillales</taxon>
        <taxon>Lactobacillaceae</taxon>
        <taxon>Fructilactobacillus</taxon>
    </lineage>
</organism>
<dbReference type="Proteomes" id="UP000001285">
    <property type="component" value="Chromosome"/>
</dbReference>
<dbReference type="AlphaFoldDB" id="G2KUT7"/>
<keyword evidence="2" id="KW-1185">Reference proteome</keyword>
<accession>G2KUT7</accession>
<gene>
    <name evidence="1" type="ordered locus">LSA_01230</name>
</gene>
<name>G2KUT7_FRUST</name>
<dbReference type="HOGENOM" id="CLU_3329433_0_0_9"/>
<dbReference type="STRING" id="714313.LSA_01230"/>
<proteinExistence type="predicted"/>
<reference evidence="1 2" key="1">
    <citation type="journal article" date="2011" name="Microb. Cell Fact.">
        <title>Genomic analysis reveals Lactobacillus sanfranciscensis as stable element in traditional sourdoughs.</title>
        <authorList>
            <person name="Vogel R.F."/>
            <person name="Pavlovic M."/>
            <person name="Ehrmann M.A."/>
            <person name="Wiezer A."/>
            <person name="Liesegang H."/>
            <person name="Offschanka S."/>
            <person name="Voget S."/>
            <person name="Angelov A."/>
            <person name="Bocker G."/>
            <person name="Liebl W."/>
        </authorList>
    </citation>
    <scope>NUCLEOTIDE SEQUENCE [LARGE SCALE GENOMIC DNA]</scope>
    <source>
        <strain evidence="1 2">TMW 1.1304</strain>
    </source>
</reference>
<evidence type="ECO:0000313" key="1">
    <source>
        <dbReference type="EMBL" id="AEN98605.1"/>
    </source>
</evidence>
<sequence>MKFQESKILQSLPTQFFATLVQKVNEKIATGADVINLG</sequence>
<dbReference type="KEGG" id="lsn:LSA_01230"/>